<evidence type="ECO:0000259" key="15">
    <source>
        <dbReference type="PROSITE" id="PS50157"/>
    </source>
</evidence>
<dbReference type="Gene3D" id="3.40.30.10">
    <property type="entry name" value="Glutaredoxin"/>
    <property type="match status" value="1"/>
</dbReference>
<dbReference type="InterPro" id="IPR036249">
    <property type="entry name" value="Thioredoxin-like_sf"/>
</dbReference>
<dbReference type="SMART" id="SM00355">
    <property type="entry name" value="ZnF_C2H2"/>
    <property type="match status" value="13"/>
</dbReference>
<dbReference type="Pfam" id="PF10262">
    <property type="entry name" value="Rdx"/>
    <property type="match status" value="1"/>
</dbReference>
<evidence type="ECO:0000313" key="17">
    <source>
        <dbReference type="Proteomes" id="UP000617340"/>
    </source>
</evidence>
<comment type="subcellular location">
    <subcellularLocation>
        <location evidence="1">Nucleus</location>
    </subcellularLocation>
</comment>
<feature type="domain" description="C2H2-type" evidence="15">
    <location>
        <begin position="617"/>
        <end position="644"/>
    </location>
</feature>
<keyword evidence="10" id="KW-0539">Nucleus</keyword>
<evidence type="ECO:0000256" key="5">
    <source>
        <dbReference type="ARBA" id="ARBA00022771"/>
    </source>
</evidence>
<evidence type="ECO:0000256" key="3">
    <source>
        <dbReference type="ARBA" id="ARBA00022723"/>
    </source>
</evidence>
<dbReference type="InterPro" id="IPR013087">
    <property type="entry name" value="Znf_C2H2_type"/>
</dbReference>
<feature type="signal peptide" evidence="14">
    <location>
        <begin position="1"/>
        <end position="23"/>
    </location>
</feature>
<gene>
    <name evidence="16" type="ORF">HZH68_012109</name>
</gene>
<organism evidence="16 17">
    <name type="scientific">Vespula germanica</name>
    <name type="common">German yellow jacket</name>
    <name type="synonym">Paravespula germanica</name>
    <dbReference type="NCBI Taxonomy" id="30212"/>
    <lineage>
        <taxon>Eukaryota</taxon>
        <taxon>Metazoa</taxon>
        <taxon>Ecdysozoa</taxon>
        <taxon>Arthropoda</taxon>
        <taxon>Hexapoda</taxon>
        <taxon>Insecta</taxon>
        <taxon>Pterygota</taxon>
        <taxon>Neoptera</taxon>
        <taxon>Endopterygota</taxon>
        <taxon>Hymenoptera</taxon>
        <taxon>Apocrita</taxon>
        <taxon>Aculeata</taxon>
        <taxon>Vespoidea</taxon>
        <taxon>Vespidae</taxon>
        <taxon>Vespinae</taxon>
        <taxon>Vespula</taxon>
    </lineage>
</organism>
<evidence type="ECO:0000256" key="6">
    <source>
        <dbReference type="ARBA" id="ARBA00022833"/>
    </source>
</evidence>
<evidence type="ECO:0000256" key="11">
    <source>
        <dbReference type="ARBA" id="ARBA00023284"/>
    </source>
</evidence>
<keyword evidence="7" id="KW-0805">Transcription regulation</keyword>
<dbReference type="PROSITE" id="PS50157">
    <property type="entry name" value="ZINC_FINGER_C2H2_2"/>
    <property type="match status" value="13"/>
</dbReference>
<keyword evidence="5 12" id="KW-0863">Zinc-finger</keyword>
<feature type="chain" id="PRO_5032878481" description="C2H2-type domain-containing protein" evidence="14">
    <location>
        <begin position="24"/>
        <end position="1196"/>
    </location>
</feature>
<reference evidence="16" key="1">
    <citation type="journal article" date="2020" name="G3 (Bethesda)">
        <title>High-Quality Assemblies for Three Invasive Social Wasps from the &lt;i&gt;Vespula&lt;/i&gt; Genus.</title>
        <authorList>
            <person name="Harrop T.W.R."/>
            <person name="Guhlin J."/>
            <person name="McLaughlin G.M."/>
            <person name="Permina E."/>
            <person name="Stockwell P."/>
            <person name="Gilligan J."/>
            <person name="Le Lec M.F."/>
            <person name="Gruber M.A.M."/>
            <person name="Quinn O."/>
            <person name="Lovegrove M."/>
            <person name="Duncan E.J."/>
            <person name="Remnant E.J."/>
            <person name="Van Eeckhoven J."/>
            <person name="Graham B."/>
            <person name="Knapp R.A."/>
            <person name="Langford K.W."/>
            <person name="Kronenberg Z."/>
            <person name="Press M.O."/>
            <person name="Eacker S.M."/>
            <person name="Wilson-Rankin E.E."/>
            <person name="Purcell J."/>
            <person name="Lester P.J."/>
            <person name="Dearden P.K."/>
        </authorList>
    </citation>
    <scope>NUCLEOTIDE SEQUENCE</scope>
    <source>
        <strain evidence="16">Linc-1</strain>
    </source>
</reference>
<dbReference type="SUPFAM" id="SSF57716">
    <property type="entry name" value="Glucocorticoid receptor-like (DNA-binding domain)"/>
    <property type="match status" value="1"/>
</dbReference>
<keyword evidence="11" id="KW-0676">Redox-active center</keyword>
<dbReference type="GO" id="GO:0005634">
    <property type="term" value="C:nucleus"/>
    <property type="evidence" value="ECO:0007669"/>
    <property type="project" value="UniProtKB-SubCell"/>
</dbReference>
<evidence type="ECO:0000256" key="13">
    <source>
        <dbReference type="SAM" id="MobiDB-lite"/>
    </source>
</evidence>
<feature type="domain" description="C2H2-type" evidence="15">
    <location>
        <begin position="845"/>
        <end position="872"/>
    </location>
</feature>
<dbReference type="GO" id="GO:1990837">
    <property type="term" value="F:sequence-specific double-stranded DNA binding"/>
    <property type="evidence" value="ECO:0007669"/>
    <property type="project" value="UniProtKB-ARBA"/>
</dbReference>
<dbReference type="GO" id="GO:0006355">
    <property type="term" value="P:regulation of DNA-templated transcription"/>
    <property type="evidence" value="ECO:0007669"/>
    <property type="project" value="UniProtKB-ARBA"/>
</dbReference>
<dbReference type="InterPro" id="IPR011893">
    <property type="entry name" value="Selenoprotein_Rdx-typ"/>
</dbReference>
<dbReference type="FunFam" id="3.30.160.60:FF:000065">
    <property type="entry name" value="B-cell CLL/lymphoma 6, member B"/>
    <property type="match status" value="1"/>
</dbReference>
<dbReference type="EMBL" id="JACSDZ010000012">
    <property type="protein sequence ID" value="KAF7390252.1"/>
    <property type="molecule type" value="Genomic_DNA"/>
</dbReference>
<evidence type="ECO:0000256" key="12">
    <source>
        <dbReference type="PROSITE-ProRule" id="PRU00042"/>
    </source>
</evidence>
<feature type="domain" description="C2H2-type" evidence="15">
    <location>
        <begin position="705"/>
        <end position="732"/>
    </location>
</feature>
<keyword evidence="8" id="KW-0238">DNA-binding</keyword>
<feature type="region of interest" description="Disordered" evidence="13">
    <location>
        <begin position="350"/>
        <end position="385"/>
    </location>
</feature>
<feature type="domain" description="C2H2-type" evidence="15">
    <location>
        <begin position="472"/>
        <end position="499"/>
    </location>
</feature>
<accession>A0A834JNA1</accession>
<comment type="caution">
    <text evidence="16">The sequence shown here is derived from an EMBL/GenBank/DDBJ whole genome shotgun (WGS) entry which is preliminary data.</text>
</comment>
<evidence type="ECO:0000256" key="2">
    <source>
        <dbReference type="ARBA" id="ARBA00006991"/>
    </source>
</evidence>
<protein>
    <recommendedName>
        <fullName evidence="15">C2H2-type domain-containing protein</fullName>
    </recommendedName>
</protein>
<feature type="domain" description="C2H2-type" evidence="15">
    <location>
        <begin position="733"/>
        <end position="760"/>
    </location>
</feature>
<evidence type="ECO:0000256" key="10">
    <source>
        <dbReference type="ARBA" id="ARBA00023242"/>
    </source>
</evidence>
<feature type="domain" description="C2H2-type" evidence="15">
    <location>
        <begin position="761"/>
        <end position="788"/>
    </location>
</feature>
<evidence type="ECO:0000256" key="9">
    <source>
        <dbReference type="ARBA" id="ARBA00023163"/>
    </source>
</evidence>
<keyword evidence="6" id="KW-0862">Zinc</keyword>
<name>A0A834JNA1_VESGE</name>
<dbReference type="Pfam" id="PF00096">
    <property type="entry name" value="zf-C2H2"/>
    <property type="match status" value="8"/>
</dbReference>
<evidence type="ECO:0000256" key="4">
    <source>
        <dbReference type="ARBA" id="ARBA00022737"/>
    </source>
</evidence>
<feature type="domain" description="C2H2-type" evidence="15">
    <location>
        <begin position="499"/>
        <end position="525"/>
    </location>
</feature>
<dbReference type="FunFam" id="3.30.160.60:FF:002343">
    <property type="entry name" value="Zinc finger protein 33A"/>
    <property type="match status" value="1"/>
</dbReference>
<feature type="domain" description="C2H2-type" evidence="15">
    <location>
        <begin position="588"/>
        <end position="616"/>
    </location>
</feature>
<dbReference type="PANTHER" id="PTHR24379:SF121">
    <property type="entry name" value="C2H2-TYPE DOMAIN-CONTAINING PROTEIN"/>
    <property type="match status" value="1"/>
</dbReference>
<evidence type="ECO:0000256" key="7">
    <source>
        <dbReference type="ARBA" id="ARBA00023015"/>
    </source>
</evidence>
<dbReference type="FunFam" id="3.30.160.60:FF:000303">
    <property type="entry name" value="Zinc finger protein 41"/>
    <property type="match status" value="1"/>
</dbReference>
<evidence type="ECO:0000256" key="14">
    <source>
        <dbReference type="SAM" id="SignalP"/>
    </source>
</evidence>
<proteinExistence type="inferred from homology"/>
<evidence type="ECO:0000313" key="16">
    <source>
        <dbReference type="EMBL" id="KAF7390252.1"/>
    </source>
</evidence>
<sequence>MRKGKLSLLLFVTLCAVIIQINADDDEVPLTKLGAKTGPTLKFFYCYSCGYRKVYEEYVGILRQKYPELQIDGENFNPPGYNMLIAKILGTARILIIVLIISGVNIFQRLGQPEPSLWRWCIDNRFYACVMIFFISNAVEGQLISSGAFEIHFNDVPVWSKLETGRIPQPPELFQIIETHLHMQFLDVDVGKIGFNKGEGDDPDLSSMVNRYLPLKIKDDGKLPRTICPGCNIQLEATVQFFKLLVDGQQKIREMWKHQVELQRKAERERLRIERQNTEVITGLPDSDNEIKSNEDNQLEQQIIIKVMPDGSLYTAEQEISLQMEGLNKPRRKRGRPPKVHTDMKSKVILKEDVEGASQGEEDKQEEEIEEVDGDGRRRRKRKVPKRFMEAVQGKELERIFKEEGVIDEEEDEEADPFEDSEERLNVSIPDGQEEIIGHLETEEGKDLGELVIVNRGRGRGRPKLRRRKNKFTCQLCGRGFLQRSRYIVHKSFHKSVKYECRECKKLFTNKDNFTLHQKMTQHTGCGITEISDEHDNHQNQMVENKHSISNNMLFHETKDLGSTFINEQNMEIITETSDKNIGNNSDIMCGKCEKTFQTKESCELHVKIIHENEKPFICNICNKSFAYQTNLKGHMLTHEGNKSDKGYPCDICGKVLNHPSSVVYHKEAEHNNGRRFVCNKCGKSFKHKQLLQRHQLVHSDDRPYVCKSCNASFKTKANLINHQSTHTGEKKYFCEICGQQFAHKTSLTLHYRWHTGHKPYTCEVCHKSFSQNGNLQEHMRIHTGEKPYCCDYCGRKFTTSSQFKLHVKRHTGERPWKCEFCAKCFLHKDTWKCHVRRHKGERPFQCAHCNRGFTEQWALKKHLRLHTGEKPYSCDVCGKAFADCSNLTKHKKVHRENKVLTLGEITEGSAVGEVWQILPGSQETDENSLSDQMAQVITAEETSADGIQQIIYVSYQDPDDPNLSRTLHFVDTGMIREKGMVSAPGHSLPHLDVEDEILPDQTYNSTANTSDERMDMELSEPDVQLQITDEEGNPIPLSIHDARQLLSQGQFVSQLNDGQTIRVHSGVITQEFAGSLGVHVNHNSNVNNTTINEVKTSSISTIQTDAEAIVKALEDEDTDATAVATINQMGGEDQTEISDGQQAIEFTTHDGQKVRLVTSYHVDPLQLASEYLTIDKYSPTREDNKIGPLTEFYSH</sequence>
<dbReference type="GO" id="GO:0008270">
    <property type="term" value="F:zinc ion binding"/>
    <property type="evidence" value="ECO:0007669"/>
    <property type="project" value="UniProtKB-KW"/>
</dbReference>
<dbReference type="FunFam" id="3.30.160.60:FF:000774">
    <property type="entry name" value="Zinc finger protein"/>
    <property type="match status" value="1"/>
</dbReference>
<feature type="domain" description="C2H2-type" evidence="15">
    <location>
        <begin position="873"/>
        <end position="900"/>
    </location>
</feature>
<feature type="domain" description="C2H2-type" evidence="15">
    <location>
        <begin position="677"/>
        <end position="704"/>
    </location>
</feature>
<keyword evidence="17" id="KW-1185">Reference proteome</keyword>
<dbReference type="SUPFAM" id="SSF52833">
    <property type="entry name" value="Thioredoxin-like"/>
    <property type="match status" value="1"/>
</dbReference>
<dbReference type="AlphaFoldDB" id="A0A834JNA1"/>
<dbReference type="FunFam" id="3.30.160.60:FF:000557">
    <property type="entry name" value="zinc finger and SCAN domain-containing protein 29"/>
    <property type="match status" value="1"/>
</dbReference>
<dbReference type="SUPFAM" id="SSF57667">
    <property type="entry name" value="beta-beta-alpha zinc fingers"/>
    <property type="match status" value="6"/>
</dbReference>
<dbReference type="InterPro" id="IPR036236">
    <property type="entry name" value="Znf_C2H2_sf"/>
</dbReference>
<keyword evidence="3" id="KW-0479">Metal-binding</keyword>
<feature type="domain" description="C2H2-type" evidence="15">
    <location>
        <begin position="648"/>
        <end position="676"/>
    </location>
</feature>
<dbReference type="FunFam" id="3.30.160.60:FF:000100">
    <property type="entry name" value="Zinc finger 45-like"/>
    <property type="match status" value="1"/>
</dbReference>
<dbReference type="FunFam" id="3.30.160.60:FF:000562">
    <property type="entry name" value="Zinc finger protein 786"/>
    <property type="match status" value="1"/>
</dbReference>
<dbReference type="PANTHER" id="PTHR24379">
    <property type="entry name" value="KRAB AND ZINC FINGER DOMAIN-CONTAINING"/>
    <property type="match status" value="1"/>
</dbReference>
<feature type="domain" description="C2H2-type" evidence="15">
    <location>
        <begin position="817"/>
        <end position="844"/>
    </location>
</feature>
<dbReference type="PROSITE" id="PS00028">
    <property type="entry name" value="ZINC_FINGER_C2H2_1"/>
    <property type="match status" value="12"/>
</dbReference>
<keyword evidence="14" id="KW-0732">Signal</keyword>
<feature type="compositionally biased region" description="Acidic residues" evidence="13">
    <location>
        <begin position="363"/>
        <end position="373"/>
    </location>
</feature>
<dbReference type="FunFam" id="3.30.160.60:FF:000145">
    <property type="entry name" value="Zinc finger protein 574"/>
    <property type="match status" value="1"/>
</dbReference>
<dbReference type="NCBIfam" id="TIGR02174">
    <property type="entry name" value="CXXU_selWTH"/>
    <property type="match status" value="1"/>
</dbReference>
<comment type="similarity">
    <text evidence="2">Belongs to the krueppel C2H2-type zinc-finger protein family.</text>
</comment>
<dbReference type="Proteomes" id="UP000617340">
    <property type="component" value="Unassembled WGS sequence"/>
</dbReference>
<keyword evidence="4" id="KW-0677">Repeat</keyword>
<evidence type="ECO:0000256" key="1">
    <source>
        <dbReference type="ARBA" id="ARBA00004123"/>
    </source>
</evidence>
<keyword evidence="9" id="KW-0804">Transcription</keyword>
<evidence type="ECO:0000256" key="8">
    <source>
        <dbReference type="ARBA" id="ARBA00023125"/>
    </source>
</evidence>
<feature type="domain" description="C2H2-type" evidence="15">
    <location>
        <begin position="789"/>
        <end position="816"/>
    </location>
</feature>
<dbReference type="Pfam" id="PF13912">
    <property type="entry name" value="zf-C2H2_6"/>
    <property type="match status" value="1"/>
</dbReference>
<dbReference type="Gene3D" id="3.30.160.60">
    <property type="entry name" value="Classic Zinc Finger"/>
    <property type="match status" value="11"/>
</dbReference>